<dbReference type="GO" id="GO:0055040">
    <property type="term" value="C:periplasmic flagellum"/>
    <property type="evidence" value="ECO:0007669"/>
    <property type="project" value="UniProtKB-SubCell"/>
</dbReference>
<keyword evidence="3" id="KW-0975">Bacterial flagellum</keyword>
<dbReference type="GO" id="GO:0030288">
    <property type="term" value="C:outer membrane-bounded periplasmic space"/>
    <property type="evidence" value="ECO:0007669"/>
    <property type="project" value="InterPro"/>
</dbReference>
<comment type="subcellular location">
    <subcellularLocation>
        <location evidence="1">Periplasmic flagellum</location>
    </subcellularLocation>
</comment>
<dbReference type="GO" id="GO:0071973">
    <property type="term" value="P:bacterial-type flagellum-dependent cell motility"/>
    <property type="evidence" value="ECO:0007669"/>
    <property type="project" value="InterPro"/>
</dbReference>
<evidence type="ECO:0000256" key="2">
    <source>
        <dbReference type="ARBA" id="ARBA00022764"/>
    </source>
</evidence>
<evidence type="ECO:0000256" key="4">
    <source>
        <dbReference type="SAM" id="SignalP"/>
    </source>
</evidence>
<keyword evidence="4" id="KW-0732">Signal</keyword>
<evidence type="ECO:0000256" key="3">
    <source>
        <dbReference type="ARBA" id="ARBA00023143"/>
    </source>
</evidence>
<organism evidence="5">
    <name type="scientific">Treponema pallidum</name>
    <dbReference type="NCBI Taxonomy" id="160"/>
    <lineage>
        <taxon>Bacteria</taxon>
        <taxon>Pseudomonadati</taxon>
        <taxon>Spirochaetota</taxon>
        <taxon>Spirochaetia</taxon>
        <taxon>Spirochaetales</taxon>
        <taxon>Treponemataceae</taxon>
        <taxon>Treponema</taxon>
    </lineage>
</organism>
<feature type="chain" id="PRO_5004157064" evidence="4">
    <location>
        <begin position="25"/>
        <end position="243"/>
    </location>
</feature>
<evidence type="ECO:0000256" key="1">
    <source>
        <dbReference type="ARBA" id="ARBA00004631"/>
    </source>
</evidence>
<accession>O06691</accession>
<proteinExistence type="predicted"/>
<sequence length="243" mass="27299">MKQGCFMVAGFALTCAFLVSPLAAQRSKVNYQAYFIDDFDGASEDQGLAWRAAGSKFITKGFPILKYFEGMPQAVRMAGSWQGKDKEARFIGVECKFNRQGNNWLDLIPTKGGSDYEIPLRGVVSGFDVWVWGAGYQYSLEALVRDCTGRVHTLLIGNLDFQGWKNLSVSVPTHIPQTSRYLGSAQHLSFVGFRIRTSPSERVDDFYVFFDQFKALANMHIDFTIDGHELRNAQFKEEGESAK</sequence>
<evidence type="ECO:0000313" key="5">
    <source>
        <dbReference type="EMBL" id="AAB63367.1"/>
    </source>
</evidence>
<dbReference type="AlphaFoldDB" id="O06691"/>
<dbReference type="Pfam" id="PF04620">
    <property type="entry name" value="FlaA"/>
    <property type="match status" value="1"/>
</dbReference>
<reference evidence="5" key="1">
    <citation type="submission" date="1997-04" db="EMBL/GenBank/DDBJ databases">
        <title>Treponema pallidum FlaA homologs.</title>
        <authorList>
            <person name="Porcella S.F."/>
            <person name="Radolf J.D."/>
            <person name="Norgard M.V."/>
        </authorList>
    </citation>
    <scope>NUCLEOTIDE SEQUENCE</scope>
</reference>
<protein>
    <submittedName>
        <fullName evidence="5">FlaA homolog-1</fullName>
    </submittedName>
</protein>
<name>O06691_TREPL</name>
<dbReference type="EMBL" id="U97363">
    <property type="protein sequence ID" value="AAB63367.1"/>
    <property type="molecule type" value="Genomic_DNA"/>
</dbReference>
<dbReference type="InterPro" id="IPR006714">
    <property type="entry name" value="FlaA"/>
</dbReference>
<keyword evidence="2" id="KW-0574">Periplasm</keyword>
<feature type="signal peptide" evidence="4">
    <location>
        <begin position="1"/>
        <end position="24"/>
    </location>
</feature>